<dbReference type="PRINTS" id="PR01100">
    <property type="entry name" value="SHIKIMTKNASE"/>
</dbReference>
<organism evidence="8 9">
    <name type="scientific">Bergeyella zoohelcum</name>
    <dbReference type="NCBI Taxonomy" id="1015"/>
    <lineage>
        <taxon>Bacteria</taxon>
        <taxon>Pseudomonadati</taxon>
        <taxon>Bacteroidota</taxon>
        <taxon>Flavobacteriia</taxon>
        <taxon>Flavobacteriales</taxon>
        <taxon>Weeksellaceae</taxon>
        <taxon>Bergeyella</taxon>
    </lineage>
</organism>
<keyword evidence="7" id="KW-0479">Metal-binding</keyword>
<keyword evidence="7" id="KW-0460">Magnesium</keyword>
<dbReference type="Gene3D" id="3.40.50.300">
    <property type="entry name" value="P-loop containing nucleotide triphosphate hydrolases"/>
    <property type="match status" value="1"/>
</dbReference>
<feature type="binding site" evidence="7">
    <location>
        <position position="56"/>
    </location>
    <ligand>
        <name>substrate</name>
    </ligand>
</feature>
<protein>
    <recommendedName>
        <fullName evidence="7">Shikimate kinase</fullName>
        <shortName evidence="7">SK</shortName>
        <ecNumber evidence="7">2.7.1.71</ecNumber>
    </recommendedName>
</protein>
<gene>
    <name evidence="7 8" type="primary">aroK</name>
    <name evidence="8" type="ORF">NCTC11661_00074</name>
</gene>
<dbReference type="SUPFAM" id="SSF52540">
    <property type="entry name" value="P-loop containing nucleoside triphosphate hydrolases"/>
    <property type="match status" value="1"/>
</dbReference>
<dbReference type="PANTHER" id="PTHR21087">
    <property type="entry name" value="SHIKIMATE KINASE"/>
    <property type="match status" value="1"/>
</dbReference>
<evidence type="ECO:0000256" key="7">
    <source>
        <dbReference type="HAMAP-Rule" id="MF_00109"/>
    </source>
</evidence>
<sequence length="175" mass="20106">MIITLIGYMGSGKSLIANQLSKEINFPIIDTDFEISKRNNKSIGQIFEAKGELYFRRQEKEILEEILATHENLILSVGGGTPCYYNNMELLNSSTHTVFLQASVSTLTRNLLLNKNKRPLISRISDEELPEFIAKHLFERNIFYTQAQTTIITDGKTPEKITLEIKEKIFRQDYT</sequence>
<dbReference type="GO" id="GO:0008652">
    <property type="term" value="P:amino acid biosynthetic process"/>
    <property type="evidence" value="ECO:0007669"/>
    <property type="project" value="UniProtKB-KW"/>
</dbReference>
<feature type="binding site" evidence="7">
    <location>
        <begin position="10"/>
        <end position="15"/>
    </location>
    <ligand>
        <name>ATP</name>
        <dbReference type="ChEBI" id="CHEBI:30616"/>
    </ligand>
</feature>
<dbReference type="UniPathway" id="UPA00053">
    <property type="reaction ID" value="UER00088"/>
</dbReference>
<dbReference type="AlphaFoldDB" id="A0A376BXR0"/>
<evidence type="ECO:0000256" key="4">
    <source>
        <dbReference type="ARBA" id="ARBA00022777"/>
    </source>
</evidence>
<keyword evidence="7" id="KW-0963">Cytoplasm</keyword>
<evidence type="ECO:0000256" key="6">
    <source>
        <dbReference type="ARBA" id="ARBA00023141"/>
    </source>
</evidence>
<evidence type="ECO:0000256" key="3">
    <source>
        <dbReference type="ARBA" id="ARBA00022741"/>
    </source>
</evidence>
<comment type="pathway">
    <text evidence="7">Metabolic intermediate biosynthesis; chorismate biosynthesis; chorismate from D-erythrose 4-phosphate and phosphoenolpyruvate: step 5/7.</text>
</comment>
<dbReference type="PANTHER" id="PTHR21087:SF16">
    <property type="entry name" value="SHIKIMATE KINASE 1, CHLOROPLASTIC"/>
    <property type="match status" value="1"/>
</dbReference>
<dbReference type="RefSeq" id="WP_002687539.1">
    <property type="nucleotide sequence ID" value="NZ_UFTJ01000001.1"/>
</dbReference>
<comment type="subunit">
    <text evidence="7">Monomer.</text>
</comment>
<evidence type="ECO:0000256" key="1">
    <source>
        <dbReference type="ARBA" id="ARBA00022605"/>
    </source>
</evidence>
<comment type="cofactor">
    <cofactor evidence="7">
        <name>Mg(2+)</name>
        <dbReference type="ChEBI" id="CHEBI:18420"/>
    </cofactor>
    <text evidence="7">Binds 1 Mg(2+) ion per subunit.</text>
</comment>
<dbReference type="GO" id="GO:0004765">
    <property type="term" value="F:shikimate kinase activity"/>
    <property type="evidence" value="ECO:0007669"/>
    <property type="project" value="UniProtKB-UniRule"/>
</dbReference>
<dbReference type="InterPro" id="IPR031322">
    <property type="entry name" value="Shikimate/glucono_kinase"/>
</dbReference>
<comment type="caution">
    <text evidence="7">Lacks conserved residue(s) required for the propagation of feature annotation.</text>
</comment>
<proteinExistence type="inferred from homology"/>
<keyword evidence="4 7" id="KW-0418">Kinase</keyword>
<dbReference type="Pfam" id="PF01202">
    <property type="entry name" value="SKI"/>
    <property type="match status" value="1"/>
</dbReference>
<keyword evidence="3 7" id="KW-0547">Nucleotide-binding</keyword>
<dbReference type="EC" id="2.7.1.71" evidence="7"/>
<dbReference type="GO" id="GO:0009423">
    <property type="term" value="P:chorismate biosynthetic process"/>
    <property type="evidence" value="ECO:0007669"/>
    <property type="project" value="UniProtKB-UniRule"/>
</dbReference>
<keyword evidence="2 7" id="KW-0808">Transferase</keyword>
<comment type="function">
    <text evidence="7">Catalyzes the specific phosphorylation of the 3-hydroxyl group of shikimic acid using ATP as a cosubstrate.</text>
</comment>
<feature type="binding site" evidence="7">
    <location>
        <position position="140"/>
    </location>
    <ligand>
        <name>substrate</name>
    </ligand>
</feature>
<dbReference type="HAMAP" id="MF_00109">
    <property type="entry name" value="Shikimate_kinase"/>
    <property type="match status" value="1"/>
</dbReference>
<dbReference type="GO" id="GO:0009073">
    <property type="term" value="P:aromatic amino acid family biosynthetic process"/>
    <property type="evidence" value="ECO:0007669"/>
    <property type="project" value="UniProtKB-KW"/>
</dbReference>
<keyword evidence="5 7" id="KW-0067">ATP-binding</keyword>
<feature type="binding site" evidence="7">
    <location>
        <position position="14"/>
    </location>
    <ligand>
        <name>Mg(2+)</name>
        <dbReference type="ChEBI" id="CHEBI:18420"/>
    </ligand>
</feature>
<dbReference type="EMBL" id="UFTJ01000001">
    <property type="protein sequence ID" value="SSZ46432.1"/>
    <property type="molecule type" value="Genomic_DNA"/>
</dbReference>
<evidence type="ECO:0000313" key="8">
    <source>
        <dbReference type="EMBL" id="SSZ46432.1"/>
    </source>
</evidence>
<dbReference type="CDD" id="cd00464">
    <property type="entry name" value="SK"/>
    <property type="match status" value="1"/>
</dbReference>
<feature type="binding site" evidence="7">
    <location>
        <position position="79"/>
    </location>
    <ligand>
        <name>substrate</name>
    </ligand>
</feature>
<feature type="binding site" evidence="7">
    <location>
        <position position="32"/>
    </location>
    <ligand>
        <name>substrate</name>
    </ligand>
</feature>
<keyword evidence="1 7" id="KW-0028">Amino-acid biosynthesis</keyword>
<keyword evidence="6 7" id="KW-0057">Aromatic amino acid biosynthesis</keyword>
<dbReference type="Proteomes" id="UP000255515">
    <property type="component" value="Unassembled WGS sequence"/>
</dbReference>
<name>A0A376BXR0_9FLAO</name>
<accession>A0A376BXR0</accession>
<feature type="binding site" evidence="7">
    <location>
        <position position="118"/>
    </location>
    <ligand>
        <name>ATP</name>
        <dbReference type="ChEBI" id="CHEBI:30616"/>
    </ligand>
</feature>
<dbReference type="GO" id="GO:0005524">
    <property type="term" value="F:ATP binding"/>
    <property type="evidence" value="ECO:0007669"/>
    <property type="project" value="UniProtKB-UniRule"/>
</dbReference>
<evidence type="ECO:0000256" key="2">
    <source>
        <dbReference type="ARBA" id="ARBA00022679"/>
    </source>
</evidence>
<dbReference type="GO" id="GO:0000287">
    <property type="term" value="F:magnesium ion binding"/>
    <property type="evidence" value="ECO:0007669"/>
    <property type="project" value="UniProtKB-UniRule"/>
</dbReference>
<comment type="similarity">
    <text evidence="7">Belongs to the shikimate kinase family.</text>
</comment>
<reference evidence="8 9" key="1">
    <citation type="submission" date="2018-06" db="EMBL/GenBank/DDBJ databases">
        <authorList>
            <consortium name="Pathogen Informatics"/>
            <person name="Doyle S."/>
        </authorList>
    </citation>
    <scope>NUCLEOTIDE SEQUENCE [LARGE SCALE GENOMIC DNA]</scope>
    <source>
        <strain evidence="8 9">NCTC11661</strain>
    </source>
</reference>
<dbReference type="GO" id="GO:0005829">
    <property type="term" value="C:cytosol"/>
    <property type="evidence" value="ECO:0007669"/>
    <property type="project" value="TreeGrafter"/>
</dbReference>
<dbReference type="InterPro" id="IPR027417">
    <property type="entry name" value="P-loop_NTPase"/>
</dbReference>
<comment type="subcellular location">
    <subcellularLocation>
        <location evidence="7">Cytoplasm</location>
    </subcellularLocation>
</comment>
<evidence type="ECO:0000256" key="5">
    <source>
        <dbReference type="ARBA" id="ARBA00022840"/>
    </source>
</evidence>
<comment type="catalytic activity">
    <reaction evidence="7">
        <text>shikimate + ATP = 3-phosphoshikimate + ADP + H(+)</text>
        <dbReference type="Rhea" id="RHEA:13121"/>
        <dbReference type="ChEBI" id="CHEBI:15378"/>
        <dbReference type="ChEBI" id="CHEBI:30616"/>
        <dbReference type="ChEBI" id="CHEBI:36208"/>
        <dbReference type="ChEBI" id="CHEBI:145989"/>
        <dbReference type="ChEBI" id="CHEBI:456216"/>
        <dbReference type="EC" id="2.7.1.71"/>
    </reaction>
</comment>
<evidence type="ECO:0000313" key="9">
    <source>
        <dbReference type="Proteomes" id="UP000255515"/>
    </source>
</evidence>
<dbReference type="InterPro" id="IPR000623">
    <property type="entry name" value="Shikimate_kinase/TSH1"/>
</dbReference>